<evidence type="ECO:0000313" key="4">
    <source>
        <dbReference type="Proteomes" id="UP000542742"/>
    </source>
</evidence>
<dbReference type="RefSeq" id="WP_184952099.1">
    <property type="nucleotide sequence ID" value="NZ_BOMC01000056.1"/>
</dbReference>
<feature type="region of interest" description="Disordered" evidence="1">
    <location>
        <begin position="275"/>
        <end position="296"/>
    </location>
</feature>
<protein>
    <submittedName>
        <fullName evidence="3">Nucleotide-binding universal stress UspA family protein</fullName>
    </submittedName>
</protein>
<accession>A0A7W7CU84</accession>
<feature type="compositionally biased region" description="Polar residues" evidence="1">
    <location>
        <begin position="283"/>
        <end position="296"/>
    </location>
</feature>
<evidence type="ECO:0000259" key="2">
    <source>
        <dbReference type="Pfam" id="PF00582"/>
    </source>
</evidence>
<evidence type="ECO:0000256" key="1">
    <source>
        <dbReference type="SAM" id="MobiDB-lite"/>
    </source>
</evidence>
<keyword evidence="4" id="KW-1185">Reference proteome</keyword>
<dbReference type="Pfam" id="PF00582">
    <property type="entry name" value="Usp"/>
    <property type="match status" value="1"/>
</dbReference>
<dbReference type="InterPro" id="IPR014729">
    <property type="entry name" value="Rossmann-like_a/b/a_fold"/>
</dbReference>
<reference evidence="3 4" key="1">
    <citation type="submission" date="2020-08" db="EMBL/GenBank/DDBJ databases">
        <title>Sequencing the genomes of 1000 actinobacteria strains.</title>
        <authorList>
            <person name="Klenk H.-P."/>
        </authorList>
    </citation>
    <scope>NUCLEOTIDE SEQUENCE [LARGE SCALE GENOMIC DNA]</scope>
    <source>
        <strain evidence="3 4">DSM 45518</strain>
    </source>
</reference>
<dbReference type="CDD" id="cd00293">
    <property type="entry name" value="USP-like"/>
    <property type="match status" value="1"/>
</dbReference>
<organism evidence="3 4">
    <name type="scientific">Paractinoplanes abujensis</name>
    <dbReference type="NCBI Taxonomy" id="882441"/>
    <lineage>
        <taxon>Bacteria</taxon>
        <taxon>Bacillati</taxon>
        <taxon>Actinomycetota</taxon>
        <taxon>Actinomycetes</taxon>
        <taxon>Micromonosporales</taxon>
        <taxon>Micromonosporaceae</taxon>
        <taxon>Paractinoplanes</taxon>
    </lineage>
</organism>
<name>A0A7W7CU84_9ACTN</name>
<dbReference type="AlphaFoldDB" id="A0A7W7CU84"/>
<dbReference type="Gene3D" id="3.40.50.620">
    <property type="entry name" value="HUPs"/>
    <property type="match status" value="2"/>
</dbReference>
<comment type="caution">
    <text evidence="3">The sequence shown here is derived from an EMBL/GenBank/DDBJ whole genome shotgun (WGS) entry which is preliminary data.</text>
</comment>
<dbReference type="EMBL" id="JACHMF010000001">
    <property type="protein sequence ID" value="MBB4693485.1"/>
    <property type="molecule type" value="Genomic_DNA"/>
</dbReference>
<dbReference type="InterPro" id="IPR006016">
    <property type="entry name" value="UspA"/>
</dbReference>
<gene>
    <name evidence="3" type="ORF">BKA14_003633</name>
</gene>
<proteinExistence type="predicted"/>
<evidence type="ECO:0000313" key="3">
    <source>
        <dbReference type="EMBL" id="MBB4693485.1"/>
    </source>
</evidence>
<dbReference type="SUPFAM" id="SSF52402">
    <property type="entry name" value="Adenine nucleotide alpha hydrolases-like"/>
    <property type="match status" value="2"/>
</dbReference>
<dbReference type="Proteomes" id="UP000542742">
    <property type="component" value="Unassembled WGS sequence"/>
</dbReference>
<feature type="domain" description="UspA" evidence="2">
    <location>
        <begin position="1"/>
        <end position="128"/>
    </location>
</feature>
<sequence>MVGVNGSRNSPALVDLAVAEAVLYRAPLLVVHVWPGRYTGAYRGRGTVPSRYDAQRLLDLVASRARLTAPDLPVATELLDGGAANLLTQLSGRARLLVLGHRDEAYTRPAWGSTTAYLAYHSACPLLVHRGTMPSDGPIVVATSARPEGDATLGFAFERAALAKAPLTAVHMWTRPGAADGVPPAVQPGAYAKERAAAGQALAEAVAGWARRFPDVPVKPLVVNDFEMAYTIERALRRSRLMVAGIGRSGSFAELLCSAREAYAGARKTSPTVLIPTGRPVTADTTTASTGHASAI</sequence>